<dbReference type="InterPro" id="IPR005493">
    <property type="entry name" value="RraA/RraA-like"/>
</dbReference>
<keyword evidence="6 10" id="KW-0456">Lyase</keyword>
<dbReference type="InterPro" id="IPR010203">
    <property type="entry name" value="RraA"/>
</dbReference>
<dbReference type="OrthoDB" id="943692at2"/>
<dbReference type="GO" id="GO:0051252">
    <property type="term" value="P:regulation of RNA metabolic process"/>
    <property type="evidence" value="ECO:0007669"/>
    <property type="project" value="InterPro"/>
</dbReference>
<comment type="subunit">
    <text evidence="4 10">Homotrimer.</text>
</comment>
<feature type="binding site" evidence="9">
    <location>
        <begin position="75"/>
        <end position="78"/>
    </location>
    <ligand>
        <name>substrate</name>
    </ligand>
</feature>
<dbReference type="SUPFAM" id="SSF89562">
    <property type="entry name" value="RraA-like"/>
    <property type="match status" value="1"/>
</dbReference>
<comment type="cofactor">
    <cofactor evidence="9">
        <name>Mg(2+)</name>
        <dbReference type="ChEBI" id="CHEBI:18420"/>
    </cofactor>
</comment>
<evidence type="ECO:0000256" key="4">
    <source>
        <dbReference type="ARBA" id="ARBA00011233"/>
    </source>
</evidence>
<evidence type="ECO:0000256" key="9">
    <source>
        <dbReference type="PIRSR" id="PIRSR605493-1"/>
    </source>
</evidence>
<comment type="caution">
    <text evidence="11">The sequence shown here is derived from an EMBL/GenBank/DDBJ whole genome shotgun (WGS) entry which is preliminary data.</text>
</comment>
<comment type="function">
    <text evidence="7 10">Catalyzes the aldol cleavage of 4-hydroxy-4-methyl-2-oxoglutarate (HMG) into 2 molecules of pyruvate. Also contains a secondary oxaloacetate (OAA) decarboxylase activity due to the common pyruvate enolate transition state formed following C-C bond cleavage in the retro-aldol and decarboxylation reactions.</text>
</comment>
<comment type="similarity">
    <text evidence="3 10">Belongs to the class II aldolase/RraA-like family.</text>
</comment>
<evidence type="ECO:0000256" key="5">
    <source>
        <dbReference type="ARBA" id="ARBA00022723"/>
    </source>
</evidence>
<accession>A0A498CAY5</accession>
<dbReference type="GO" id="GO:0047443">
    <property type="term" value="F:4-hydroxy-4-methyl-2-oxoglutarate aldolase activity"/>
    <property type="evidence" value="ECO:0007669"/>
    <property type="project" value="UniProtKB-EC"/>
</dbReference>
<dbReference type="Pfam" id="PF03737">
    <property type="entry name" value="RraA-like"/>
    <property type="match status" value="1"/>
</dbReference>
<evidence type="ECO:0000256" key="8">
    <source>
        <dbReference type="ARBA" id="ARBA00047973"/>
    </source>
</evidence>
<keyword evidence="5 9" id="KW-0479">Metal-binding</keyword>
<dbReference type="GO" id="GO:0008428">
    <property type="term" value="F:ribonuclease inhibitor activity"/>
    <property type="evidence" value="ECO:0007669"/>
    <property type="project" value="InterPro"/>
</dbReference>
<keyword evidence="9" id="KW-0460">Magnesium</keyword>
<keyword evidence="12" id="KW-1185">Reference proteome</keyword>
<dbReference type="EC" id="4.1.3.17" evidence="10"/>
<organism evidence="11 12">
    <name type="scientific">Alkalispirillum mobile</name>
    <dbReference type="NCBI Taxonomy" id="85925"/>
    <lineage>
        <taxon>Bacteria</taxon>
        <taxon>Pseudomonadati</taxon>
        <taxon>Pseudomonadota</taxon>
        <taxon>Gammaproteobacteria</taxon>
        <taxon>Chromatiales</taxon>
        <taxon>Ectothiorhodospiraceae</taxon>
        <taxon>Alkalispirillum</taxon>
    </lineage>
</organism>
<dbReference type="EMBL" id="RCDA01000001">
    <property type="protein sequence ID" value="RLK50140.1"/>
    <property type="molecule type" value="Genomic_DNA"/>
</dbReference>
<dbReference type="NCBIfam" id="TIGR01935">
    <property type="entry name" value="NOT-MenG"/>
    <property type="match status" value="1"/>
</dbReference>
<dbReference type="CDD" id="cd16841">
    <property type="entry name" value="RraA_family"/>
    <property type="match status" value="1"/>
</dbReference>
<dbReference type="Proteomes" id="UP000275461">
    <property type="component" value="Unassembled WGS sequence"/>
</dbReference>
<evidence type="ECO:0000313" key="12">
    <source>
        <dbReference type="Proteomes" id="UP000275461"/>
    </source>
</evidence>
<comment type="cofactor">
    <cofactor evidence="2 10">
        <name>a divalent metal cation</name>
        <dbReference type="ChEBI" id="CHEBI:60240"/>
    </cofactor>
</comment>
<dbReference type="GO" id="GO:0046872">
    <property type="term" value="F:metal ion binding"/>
    <property type="evidence" value="ECO:0007669"/>
    <property type="project" value="UniProtKB-KW"/>
</dbReference>
<evidence type="ECO:0000256" key="1">
    <source>
        <dbReference type="ARBA" id="ARBA00001342"/>
    </source>
</evidence>
<comment type="catalytic activity">
    <reaction evidence="8 10">
        <text>oxaloacetate + H(+) = pyruvate + CO2</text>
        <dbReference type="Rhea" id="RHEA:15641"/>
        <dbReference type="ChEBI" id="CHEBI:15361"/>
        <dbReference type="ChEBI" id="CHEBI:15378"/>
        <dbReference type="ChEBI" id="CHEBI:16452"/>
        <dbReference type="ChEBI" id="CHEBI:16526"/>
        <dbReference type="EC" id="4.1.1.112"/>
    </reaction>
</comment>
<evidence type="ECO:0000256" key="10">
    <source>
        <dbReference type="RuleBase" id="RU004338"/>
    </source>
</evidence>
<dbReference type="GO" id="GO:0008948">
    <property type="term" value="F:oxaloacetate decarboxylase activity"/>
    <property type="evidence" value="ECO:0007669"/>
    <property type="project" value="UniProtKB-EC"/>
</dbReference>
<reference evidence="11 12" key="1">
    <citation type="submission" date="2018-10" db="EMBL/GenBank/DDBJ databases">
        <title>Genomic Encyclopedia of Type Strains, Phase IV (KMG-IV): sequencing the most valuable type-strain genomes for metagenomic binning, comparative biology and taxonomic classification.</title>
        <authorList>
            <person name="Goeker M."/>
        </authorList>
    </citation>
    <scope>NUCLEOTIDE SEQUENCE [LARGE SCALE GENOMIC DNA]</scope>
    <source>
        <strain evidence="11 12">DSM 12769</strain>
    </source>
</reference>
<evidence type="ECO:0000256" key="2">
    <source>
        <dbReference type="ARBA" id="ARBA00001968"/>
    </source>
</evidence>
<dbReference type="PANTHER" id="PTHR33254">
    <property type="entry name" value="4-HYDROXY-4-METHYL-2-OXOGLUTARATE ALDOLASE 3-RELATED"/>
    <property type="match status" value="1"/>
</dbReference>
<evidence type="ECO:0000256" key="7">
    <source>
        <dbReference type="ARBA" id="ARBA00025046"/>
    </source>
</evidence>
<sequence length="161" mass="17307">MSFQTTDLCDDFADELRVMNPMFRNFGGRVSFHGPVTTVKLFEDNSLVRETLGEPGEGRVLVVDGGGSMRCALLGDNLAAMGEKNGWAGIVVYGCVRDSQELAQINLGVKALNVHPLKSVKKGIGERDVTVTFGGITIQAGDWLYADEDGIVVSRNSLVQG</sequence>
<dbReference type="AlphaFoldDB" id="A0A498CAY5"/>
<dbReference type="NCBIfam" id="NF006875">
    <property type="entry name" value="PRK09372.1"/>
    <property type="match status" value="1"/>
</dbReference>
<gene>
    <name evidence="11" type="ORF">DFR31_0029</name>
</gene>
<dbReference type="EC" id="4.1.1.112" evidence="10"/>
<dbReference type="InterPro" id="IPR036704">
    <property type="entry name" value="RraA/RraA-like_sf"/>
</dbReference>
<proteinExistence type="inferred from homology"/>
<dbReference type="PANTHER" id="PTHR33254:SF4">
    <property type="entry name" value="4-HYDROXY-4-METHYL-2-OXOGLUTARATE ALDOLASE 3-RELATED"/>
    <property type="match status" value="1"/>
</dbReference>
<name>A0A498CAY5_9GAMM</name>
<evidence type="ECO:0000256" key="3">
    <source>
        <dbReference type="ARBA" id="ARBA00008621"/>
    </source>
</evidence>
<dbReference type="Gene3D" id="3.50.30.40">
    <property type="entry name" value="Ribonuclease E inhibitor RraA/RraA-like"/>
    <property type="match status" value="1"/>
</dbReference>
<comment type="catalytic activity">
    <reaction evidence="1 10">
        <text>4-hydroxy-4-methyl-2-oxoglutarate = 2 pyruvate</text>
        <dbReference type="Rhea" id="RHEA:22748"/>
        <dbReference type="ChEBI" id="CHEBI:15361"/>
        <dbReference type="ChEBI" id="CHEBI:58276"/>
        <dbReference type="EC" id="4.1.3.17"/>
    </reaction>
</comment>
<evidence type="ECO:0000313" key="11">
    <source>
        <dbReference type="EMBL" id="RLK50140.1"/>
    </source>
</evidence>
<evidence type="ECO:0000256" key="6">
    <source>
        <dbReference type="ARBA" id="ARBA00023239"/>
    </source>
</evidence>
<protein>
    <recommendedName>
        <fullName evidence="10">4-hydroxy-4-methyl-2-oxoglutarate aldolase</fullName>
        <shortName evidence="10">HMG aldolase</shortName>
        <ecNumber evidence="10">4.1.1.112</ecNumber>
        <ecNumber evidence="10">4.1.3.17</ecNumber>
    </recommendedName>
    <alternativeName>
        <fullName evidence="10">Oxaloacetate decarboxylase</fullName>
    </alternativeName>
</protein>
<feature type="binding site" evidence="9">
    <location>
        <position position="97"/>
    </location>
    <ligand>
        <name>substrate</name>
    </ligand>
</feature>
<feature type="binding site" evidence="9">
    <location>
        <position position="98"/>
    </location>
    <ligand>
        <name>Mg(2+)</name>
        <dbReference type="ChEBI" id="CHEBI:18420"/>
    </ligand>
</feature>
<dbReference type="RefSeq" id="WP_121440649.1">
    <property type="nucleotide sequence ID" value="NZ_RCDA01000001.1"/>
</dbReference>